<evidence type="ECO:0000256" key="2">
    <source>
        <dbReference type="ARBA" id="ARBA00022692"/>
    </source>
</evidence>
<dbReference type="InterPro" id="IPR027417">
    <property type="entry name" value="P-loop_NTPase"/>
</dbReference>
<dbReference type="InterPro" id="IPR003439">
    <property type="entry name" value="ABC_transporter-like_ATP-bd"/>
</dbReference>
<accession>A0A1G2N7Q8</accession>
<dbReference type="GO" id="GO:0140359">
    <property type="term" value="F:ABC-type transporter activity"/>
    <property type="evidence" value="ECO:0007669"/>
    <property type="project" value="InterPro"/>
</dbReference>
<keyword evidence="6 7" id="KW-0472">Membrane</keyword>
<gene>
    <name evidence="10" type="ORF">A2928_00485</name>
</gene>
<evidence type="ECO:0000256" key="1">
    <source>
        <dbReference type="ARBA" id="ARBA00004651"/>
    </source>
</evidence>
<name>A0A1G2N7Q8_9BACT</name>
<dbReference type="PANTHER" id="PTHR24221:SF654">
    <property type="entry name" value="ATP-BINDING CASSETTE SUB-FAMILY B MEMBER 6"/>
    <property type="match status" value="1"/>
</dbReference>
<dbReference type="InterPro" id="IPR011527">
    <property type="entry name" value="ABC1_TM_dom"/>
</dbReference>
<evidence type="ECO:0000256" key="3">
    <source>
        <dbReference type="ARBA" id="ARBA00022741"/>
    </source>
</evidence>
<evidence type="ECO:0000259" key="9">
    <source>
        <dbReference type="PROSITE" id="PS50929"/>
    </source>
</evidence>
<sequence>MLVSEATRRNALLYLFGKTWKYSVGNRGMVVLYWILFILATAIDLFCEPLIIARMINVIQAKGITTGTLPRLFQYLALILVVDLAFWMCHGSGRLVELINAFKVRMNYKMDLLKGIFNLPLDWHVEHHSGDTIDKIEKGTNALFRFSESSFEVIYSMAKLVGAYVILAYFSPSSGFIVFGMICVTFLITTRFDKVLVDQYKVLNRAENRIAESVFDRISTISMVIILRVERLVFSAIAKRIVEPFGLYKKNITLNELKWFLTSLCCKTTTALVLGAFFWQTANARGTVMLGSVFLLIKYLDILSDLFFRFTGMYGDILQQKAKVINSEELTEDFCPESLANHVLPPTWKKLEIKNLTFSYEGEDGTKRHLQDVSLTMRRGETIAFVGASGSGKTTLLKVMRDLHHPQDLRLYVDGVLIPHGFEGIANAVTLVQQKPLILTSTVLENITNGADYEMDEIRTYTDMACFTDVVEQLPKKFDSSVKEKGVNLSEGQSQRLALARGLLVCRDKDIVLLDEPTSSIDTANEMRIYRNIFGGFKGKTIISSIHRLHLLPLFDRICMFENGKIIAAGTLDELLGNCTLFQELWRQYTESLADKAPSQTS</sequence>
<dbReference type="GO" id="GO:0016887">
    <property type="term" value="F:ATP hydrolysis activity"/>
    <property type="evidence" value="ECO:0007669"/>
    <property type="project" value="InterPro"/>
</dbReference>
<dbReference type="InterPro" id="IPR039421">
    <property type="entry name" value="Type_1_exporter"/>
</dbReference>
<comment type="caution">
    <text evidence="10">The sequence shown here is derived from an EMBL/GenBank/DDBJ whole genome shotgun (WGS) entry which is preliminary data.</text>
</comment>
<evidence type="ECO:0000313" key="10">
    <source>
        <dbReference type="EMBL" id="OHA32155.1"/>
    </source>
</evidence>
<dbReference type="SMART" id="SM00382">
    <property type="entry name" value="AAA"/>
    <property type="match status" value="1"/>
</dbReference>
<reference evidence="10 11" key="1">
    <citation type="journal article" date="2016" name="Nat. Commun.">
        <title>Thousands of microbial genomes shed light on interconnected biogeochemical processes in an aquifer system.</title>
        <authorList>
            <person name="Anantharaman K."/>
            <person name="Brown C.T."/>
            <person name="Hug L.A."/>
            <person name="Sharon I."/>
            <person name="Castelle C.J."/>
            <person name="Probst A.J."/>
            <person name="Thomas B.C."/>
            <person name="Singh A."/>
            <person name="Wilkins M.J."/>
            <person name="Karaoz U."/>
            <person name="Brodie E.L."/>
            <person name="Williams K.H."/>
            <person name="Hubbard S.S."/>
            <person name="Banfield J.F."/>
        </authorList>
    </citation>
    <scope>NUCLEOTIDE SEQUENCE [LARGE SCALE GENOMIC DNA]</scope>
</reference>
<dbReference type="PROSITE" id="PS50893">
    <property type="entry name" value="ABC_TRANSPORTER_2"/>
    <property type="match status" value="1"/>
</dbReference>
<dbReference type="EMBL" id="MHRX01000052">
    <property type="protein sequence ID" value="OHA32155.1"/>
    <property type="molecule type" value="Genomic_DNA"/>
</dbReference>
<dbReference type="GO" id="GO:0005886">
    <property type="term" value="C:plasma membrane"/>
    <property type="evidence" value="ECO:0007669"/>
    <property type="project" value="UniProtKB-SubCell"/>
</dbReference>
<dbReference type="Gene3D" id="1.20.1560.10">
    <property type="entry name" value="ABC transporter type 1, transmembrane domain"/>
    <property type="match status" value="1"/>
</dbReference>
<dbReference type="SUPFAM" id="SSF52540">
    <property type="entry name" value="P-loop containing nucleoside triphosphate hydrolases"/>
    <property type="match status" value="1"/>
</dbReference>
<evidence type="ECO:0000256" key="7">
    <source>
        <dbReference type="SAM" id="Phobius"/>
    </source>
</evidence>
<evidence type="ECO:0000259" key="8">
    <source>
        <dbReference type="PROSITE" id="PS50893"/>
    </source>
</evidence>
<evidence type="ECO:0000256" key="5">
    <source>
        <dbReference type="ARBA" id="ARBA00022989"/>
    </source>
</evidence>
<feature type="transmembrane region" description="Helical" evidence="7">
    <location>
        <begin position="176"/>
        <end position="192"/>
    </location>
</feature>
<organism evidence="10 11">
    <name type="scientific">Candidatus Taylorbacteria bacterium RIFCSPLOWO2_01_FULL_45_15b</name>
    <dbReference type="NCBI Taxonomy" id="1802319"/>
    <lineage>
        <taxon>Bacteria</taxon>
        <taxon>Candidatus Tayloriibacteriota</taxon>
    </lineage>
</organism>
<keyword evidence="2 7" id="KW-0812">Transmembrane</keyword>
<dbReference type="PROSITE" id="PS50929">
    <property type="entry name" value="ABC_TM1F"/>
    <property type="match status" value="1"/>
</dbReference>
<feature type="transmembrane region" description="Helical" evidence="7">
    <location>
        <begin position="288"/>
        <end position="308"/>
    </location>
</feature>
<dbReference type="Proteomes" id="UP000176221">
    <property type="component" value="Unassembled WGS sequence"/>
</dbReference>
<feature type="domain" description="ABC transporter" evidence="8">
    <location>
        <begin position="351"/>
        <end position="588"/>
    </location>
</feature>
<dbReference type="Pfam" id="PF00664">
    <property type="entry name" value="ABC_membrane"/>
    <property type="match status" value="1"/>
</dbReference>
<dbReference type="STRING" id="1802319.A2928_00485"/>
<evidence type="ECO:0000313" key="11">
    <source>
        <dbReference type="Proteomes" id="UP000176221"/>
    </source>
</evidence>
<keyword evidence="5 7" id="KW-1133">Transmembrane helix</keyword>
<dbReference type="InterPro" id="IPR036640">
    <property type="entry name" value="ABC1_TM_sf"/>
</dbReference>
<evidence type="ECO:0000256" key="4">
    <source>
        <dbReference type="ARBA" id="ARBA00022840"/>
    </source>
</evidence>
<dbReference type="GO" id="GO:0034040">
    <property type="term" value="F:ATPase-coupled lipid transmembrane transporter activity"/>
    <property type="evidence" value="ECO:0007669"/>
    <property type="project" value="TreeGrafter"/>
</dbReference>
<dbReference type="Gene3D" id="3.40.50.300">
    <property type="entry name" value="P-loop containing nucleotide triphosphate hydrolases"/>
    <property type="match status" value="1"/>
</dbReference>
<dbReference type="GO" id="GO:0005524">
    <property type="term" value="F:ATP binding"/>
    <property type="evidence" value="ECO:0007669"/>
    <property type="project" value="UniProtKB-KW"/>
</dbReference>
<evidence type="ECO:0000256" key="6">
    <source>
        <dbReference type="ARBA" id="ARBA00023136"/>
    </source>
</evidence>
<protein>
    <recommendedName>
        <fullName evidence="12">ABC transporter domain-containing protein</fullName>
    </recommendedName>
</protein>
<dbReference type="Pfam" id="PF00005">
    <property type="entry name" value="ABC_tran"/>
    <property type="match status" value="1"/>
</dbReference>
<dbReference type="AlphaFoldDB" id="A0A1G2N7Q8"/>
<keyword evidence="4" id="KW-0067">ATP-binding</keyword>
<evidence type="ECO:0008006" key="12">
    <source>
        <dbReference type="Google" id="ProtNLM"/>
    </source>
</evidence>
<dbReference type="SUPFAM" id="SSF90123">
    <property type="entry name" value="ABC transporter transmembrane region"/>
    <property type="match status" value="1"/>
</dbReference>
<proteinExistence type="predicted"/>
<dbReference type="InterPro" id="IPR003593">
    <property type="entry name" value="AAA+_ATPase"/>
</dbReference>
<feature type="transmembrane region" description="Helical" evidence="7">
    <location>
        <begin position="72"/>
        <end position="89"/>
    </location>
</feature>
<keyword evidence="3" id="KW-0547">Nucleotide-binding</keyword>
<feature type="transmembrane region" description="Helical" evidence="7">
    <location>
        <begin position="259"/>
        <end position="282"/>
    </location>
</feature>
<comment type="subcellular location">
    <subcellularLocation>
        <location evidence="1">Cell membrane</location>
        <topology evidence="1">Multi-pass membrane protein</topology>
    </subcellularLocation>
</comment>
<feature type="domain" description="ABC transmembrane type-1" evidence="9">
    <location>
        <begin position="35"/>
        <end position="319"/>
    </location>
</feature>
<feature type="transmembrane region" description="Helical" evidence="7">
    <location>
        <begin position="31"/>
        <end position="52"/>
    </location>
</feature>
<dbReference type="PANTHER" id="PTHR24221">
    <property type="entry name" value="ATP-BINDING CASSETTE SUB-FAMILY B"/>
    <property type="match status" value="1"/>
</dbReference>